<dbReference type="AlphaFoldDB" id="A0A6P1E5V0"/>
<comment type="function">
    <text evidence="7">This is one of the proteins that bind and probably mediate the attachment of the 5S RNA into the large ribosomal subunit, where it forms part of the central protuberance.</text>
</comment>
<comment type="similarity">
    <text evidence="1 7">Belongs to the universal ribosomal protein uL18 family.</text>
</comment>
<evidence type="ECO:0000256" key="7">
    <source>
        <dbReference type="HAMAP-Rule" id="MF_01337"/>
    </source>
</evidence>
<dbReference type="RefSeq" id="WP_004466873.1">
    <property type="nucleotide sequence ID" value="NZ_CABKOL010000104.1"/>
</dbReference>
<organism evidence="8 9">
    <name type="scientific">Lentilactobacillus hilgardii</name>
    <name type="common">Lactobacillus hilgardii</name>
    <dbReference type="NCBI Taxonomy" id="1588"/>
    <lineage>
        <taxon>Bacteria</taxon>
        <taxon>Bacillati</taxon>
        <taxon>Bacillota</taxon>
        <taxon>Bacilli</taxon>
        <taxon>Lactobacillales</taxon>
        <taxon>Lactobacillaceae</taxon>
        <taxon>Lentilactobacillus</taxon>
    </lineage>
</organism>
<dbReference type="InterPro" id="IPR004389">
    <property type="entry name" value="Ribosomal_uL18_bac-type"/>
</dbReference>
<dbReference type="SMR" id="A0A6P1E5V0"/>
<dbReference type="PANTHER" id="PTHR12899">
    <property type="entry name" value="39S RIBOSOMAL PROTEIN L18, MITOCHONDRIAL"/>
    <property type="match status" value="1"/>
</dbReference>
<keyword evidence="3 7" id="KW-0694">RNA-binding</keyword>
<evidence type="ECO:0000256" key="2">
    <source>
        <dbReference type="ARBA" id="ARBA00022730"/>
    </source>
</evidence>
<evidence type="ECO:0000256" key="4">
    <source>
        <dbReference type="ARBA" id="ARBA00022980"/>
    </source>
</evidence>
<dbReference type="PANTHER" id="PTHR12899:SF3">
    <property type="entry name" value="LARGE RIBOSOMAL SUBUNIT PROTEIN UL18M"/>
    <property type="match status" value="1"/>
</dbReference>
<keyword evidence="5 7" id="KW-0687">Ribonucleoprotein</keyword>
<dbReference type="GeneID" id="69058850"/>
<dbReference type="Proteomes" id="UP000465035">
    <property type="component" value="Chromosome"/>
</dbReference>
<name>A0A6P1E5V0_LENHI</name>
<proteinExistence type="inferred from homology"/>
<keyword evidence="4 7" id="KW-0689">Ribosomal protein</keyword>
<protein>
    <recommendedName>
        <fullName evidence="6 7">Large ribosomal subunit protein uL18</fullName>
    </recommendedName>
</protein>
<reference evidence="8 9" key="1">
    <citation type="submission" date="2019-12" db="EMBL/GenBank/DDBJ databases">
        <title>Lactobacillus hilgardii FLUB.</title>
        <authorList>
            <person name="Gustaw K."/>
        </authorList>
    </citation>
    <scope>NUCLEOTIDE SEQUENCE [LARGE SCALE GENOMIC DNA]</scope>
    <source>
        <strain evidence="8 9">FLUB</strain>
    </source>
</reference>
<evidence type="ECO:0000256" key="6">
    <source>
        <dbReference type="ARBA" id="ARBA00035197"/>
    </source>
</evidence>
<dbReference type="NCBIfam" id="TIGR00060">
    <property type="entry name" value="L18_bact"/>
    <property type="match status" value="1"/>
</dbReference>
<dbReference type="GO" id="GO:0008097">
    <property type="term" value="F:5S rRNA binding"/>
    <property type="evidence" value="ECO:0007669"/>
    <property type="project" value="TreeGrafter"/>
</dbReference>
<comment type="subunit">
    <text evidence="7">Part of the 50S ribosomal subunit; part of the 5S rRNA/L5/L18/L25 subcomplex. Contacts the 5S and 23S rRNAs.</text>
</comment>
<dbReference type="CDD" id="cd00432">
    <property type="entry name" value="Ribosomal_L18_L5e"/>
    <property type="match status" value="1"/>
</dbReference>
<evidence type="ECO:0000256" key="3">
    <source>
        <dbReference type="ARBA" id="ARBA00022884"/>
    </source>
</evidence>
<dbReference type="Gene3D" id="3.30.420.100">
    <property type="match status" value="1"/>
</dbReference>
<accession>A0A6P1E5V0</accession>
<evidence type="ECO:0000313" key="9">
    <source>
        <dbReference type="Proteomes" id="UP000465035"/>
    </source>
</evidence>
<dbReference type="InterPro" id="IPR005484">
    <property type="entry name" value="Ribosomal_uL18_bac/plant/anim"/>
</dbReference>
<dbReference type="GO" id="GO:0003735">
    <property type="term" value="F:structural constituent of ribosome"/>
    <property type="evidence" value="ECO:0007669"/>
    <property type="project" value="InterPro"/>
</dbReference>
<dbReference type="FunFam" id="3.30.420.100:FF:000001">
    <property type="entry name" value="50S ribosomal protein L18"/>
    <property type="match status" value="1"/>
</dbReference>
<keyword evidence="2 7" id="KW-0699">rRNA-binding</keyword>
<evidence type="ECO:0000256" key="1">
    <source>
        <dbReference type="ARBA" id="ARBA00007116"/>
    </source>
</evidence>
<evidence type="ECO:0000313" key="8">
    <source>
        <dbReference type="EMBL" id="QHB52637.1"/>
    </source>
</evidence>
<gene>
    <name evidence="7 8" type="primary">rplR</name>
    <name evidence="8" type="ORF">GQR93_10765</name>
</gene>
<dbReference type="GO" id="GO:0006412">
    <property type="term" value="P:translation"/>
    <property type="evidence" value="ECO:0007669"/>
    <property type="project" value="UniProtKB-UniRule"/>
</dbReference>
<dbReference type="InterPro" id="IPR057268">
    <property type="entry name" value="Ribosomal_L18"/>
</dbReference>
<dbReference type="GO" id="GO:0022625">
    <property type="term" value="C:cytosolic large ribosomal subunit"/>
    <property type="evidence" value="ECO:0007669"/>
    <property type="project" value="TreeGrafter"/>
</dbReference>
<sequence>MISKPDKNKSRKRRHNRVRNKISGTAECPRLNVFRSNKNIYAQVIDDVEGVTLVSASTLDSAISDGNKTEKAASVGKLVAERASKKNIKKVVFDRGGYLYHGRVQALADAARENGLEF</sequence>
<evidence type="ECO:0000256" key="5">
    <source>
        <dbReference type="ARBA" id="ARBA00023274"/>
    </source>
</evidence>
<dbReference type="SUPFAM" id="SSF53137">
    <property type="entry name" value="Translational machinery components"/>
    <property type="match status" value="1"/>
</dbReference>
<dbReference type="HAMAP" id="MF_01337_B">
    <property type="entry name" value="Ribosomal_uL18_B"/>
    <property type="match status" value="1"/>
</dbReference>
<dbReference type="EMBL" id="CP047121">
    <property type="protein sequence ID" value="QHB52637.1"/>
    <property type="molecule type" value="Genomic_DNA"/>
</dbReference>
<dbReference type="Pfam" id="PF00861">
    <property type="entry name" value="Ribosomal_L18p"/>
    <property type="match status" value="1"/>
</dbReference>